<comment type="caution">
    <text evidence="3">The sequence shown here is derived from an EMBL/GenBank/DDBJ whole genome shotgun (WGS) entry which is preliminary data.</text>
</comment>
<dbReference type="InterPro" id="IPR001677">
    <property type="entry name" value="TbpB_B_D"/>
</dbReference>
<dbReference type="RefSeq" id="WP_263720426.1">
    <property type="nucleotide sequence ID" value="NZ_JAOWLA010000003.1"/>
</dbReference>
<evidence type="ECO:0000259" key="2">
    <source>
        <dbReference type="Pfam" id="PF01298"/>
    </source>
</evidence>
<dbReference type="InterPro" id="IPR011250">
    <property type="entry name" value="OMP/PagP_B-barrel"/>
</dbReference>
<name>A0ABT2YYN4_9RHOB</name>
<dbReference type="Gene3D" id="2.40.160.90">
    <property type="match status" value="1"/>
</dbReference>
<evidence type="ECO:0000256" key="1">
    <source>
        <dbReference type="SAM" id="SignalP"/>
    </source>
</evidence>
<dbReference type="EMBL" id="JAOWLA010000003">
    <property type="protein sequence ID" value="MCV2863958.1"/>
    <property type="molecule type" value="Genomic_DNA"/>
</dbReference>
<protein>
    <submittedName>
        <fullName evidence="3">Transferrin-binding protein-like solute binding protein</fullName>
    </submittedName>
</protein>
<feature type="domain" description="Transferrin-binding protein B C-lobe/N-lobe beta-barrel" evidence="2">
    <location>
        <begin position="178"/>
        <end position="296"/>
    </location>
</feature>
<gene>
    <name evidence="3" type="ORF">OE647_04285</name>
</gene>
<evidence type="ECO:0000313" key="4">
    <source>
        <dbReference type="Proteomes" id="UP001652503"/>
    </source>
</evidence>
<dbReference type="Proteomes" id="UP001652503">
    <property type="component" value="Unassembled WGS sequence"/>
</dbReference>
<organism evidence="3 4">
    <name type="scientific">Albidovulum sediminicola</name>
    <dbReference type="NCBI Taxonomy" id="2984331"/>
    <lineage>
        <taxon>Bacteria</taxon>
        <taxon>Pseudomonadati</taxon>
        <taxon>Pseudomonadota</taxon>
        <taxon>Alphaproteobacteria</taxon>
        <taxon>Rhodobacterales</taxon>
        <taxon>Paracoccaceae</taxon>
        <taxon>Albidovulum</taxon>
    </lineage>
</organism>
<sequence length="318" mass="33459">MKRRTLVLTCTAMAAALAACSSGSTSRSTSVYSVDAGTAGKALEDGKTLVAQKGAVAGMALNFDTHTAGLADSTFELKKNADGELTMVVDGVEYAFAPGDRYVEPSDMQIYGYNAKPGGSDIWLSNWRRTLDEALDPNDPHYADIWDYYINSGTQPDQYGFAVVGTETRPSDIGSLPTATYNGRARIMALPNDGDPDFSTARTQVRGDMEMTADFGAATIAGSIYNIETRPAGGSSFDPTLGSISMDETDIVGNSFDGTLTPDADLRTSLDLSADTSGTYSGRFYGPNAEEVAGTLTITGADGTGTDPFSGVGFFWGN</sequence>
<dbReference type="Pfam" id="PF01298">
    <property type="entry name" value="TbpB_B_D"/>
    <property type="match status" value="1"/>
</dbReference>
<feature type="signal peptide" evidence="1">
    <location>
        <begin position="1"/>
        <end position="18"/>
    </location>
</feature>
<reference evidence="3 4" key="1">
    <citation type="submission" date="2022-10" db="EMBL/GenBank/DDBJ databases">
        <title>Defluviimonas sp. nov., isolated from ocean surface water.</title>
        <authorList>
            <person name="He W."/>
            <person name="Wang L."/>
            <person name="Zhang D.-F."/>
        </authorList>
    </citation>
    <scope>NUCLEOTIDE SEQUENCE [LARGE SCALE GENOMIC DNA]</scope>
    <source>
        <strain evidence="3 4">WL0075</strain>
    </source>
</reference>
<keyword evidence="4" id="KW-1185">Reference proteome</keyword>
<accession>A0ABT2YYN4</accession>
<dbReference type="SUPFAM" id="SSF56925">
    <property type="entry name" value="OMPA-like"/>
    <property type="match status" value="1"/>
</dbReference>
<proteinExistence type="predicted"/>
<keyword evidence="1" id="KW-0732">Signal</keyword>
<evidence type="ECO:0000313" key="3">
    <source>
        <dbReference type="EMBL" id="MCV2863958.1"/>
    </source>
</evidence>
<dbReference type="PROSITE" id="PS51257">
    <property type="entry name" value="PROKAR_LIPOPROTEIN"/>
    <property type="match status" value="1"/>
</dbReference>
<feature type="chain" id="PRO_5046703478" evidence="1">
    <location>
        <begin position="19"/>
        <end position="318"/>
    </location>
</feature>